<dbReference type="InterPro" id="IPR011889">
    <property type="entry name" value="Liste_lipo_26"/>
</dbReference>
<evidence type="ECO:0000313" key="2">
    <source>
        <dbReference type="Proteomes" id="UP000243745"/>
    </source>
</evidence>
<evidence type="ECO:0000313" key="1">
    <source>
        <dbReference type="EMBL" id="SFP40766.1"/>
    </source>
</evidence>
<name>A0A662ZHU3_9GAMM</name>
<dbReference type="OrthoDB" id="7056509at2"/>
<keyword evidence="2" id="KW-1185">Reference proteome</keyword>
<reference evidence="1 2" key="1">
    <citation type="submission" date="2016-10" db="EMBL/GenBank/DDBJ databases">
        <authorList>
            <person name="Varghese N."/>
            <person name="Submissions S."/>
        </authorList>
    </citation>
    <scope>NUCLEOTIDE SEQUENCE [LARGE SCALE GENOMIC DNA]</scope>
    <source>
        <strain evidence="1 2">DSM 1361</strain>
    </source>
</reference>
<gene>
    <name evidence="1" type="ORF">SAMN02910344_01305</name>
</gene>
<dbReference type="Pfam" id="PF03382">
    <property type="entry name" value="DUF285"/>
    <property type="match status" value="2"/>
</dbReference>
<dbReference type="Proteomes" id="UP000243745">
    <property type="component" value="Unassembled WGS sequence"/>
</dbReference>
<dbReference type="AlphaFoldDB" id="A0A662ZHU3"/>
<proteinExistence type="predicted"/>
<organism evidence="1 2">
    <name type="scientific">Ruminobacter amylophilus</name>
    <dbReference type="NCBI Taxonomy" id="867"/>
    <lineage>
        <taxon>Bacteria</taxon>
        <taxon>Pseudomonadati</taxon>
        <taxon>Pseudomonadota</taxon>
        <taxon>Gammaproteobacteria</taxon>
        <taxon>Aeromonadales</taxon>
        <taxon>Succinivibrionaceae</taxon>
        <taxon>Ruminobacter</taxon>
    </lineage>
</organism>
<dbReference type="InterPro" id="IPR005046">
    <property type="entry name" value="DUF285"/>
</dbReference>
<sequence length="545" mass="62991">MIISLLRSISNQSVFSDTPYFTSEPSFTLVKGNLTMNRNPVLNSPDDITEDLLKRIINNDLDSLTINYEFAYTYNDEIESQKDRSEPLEKNPFIMANRIKALRRIEFEVILTPAVHSLSHAFENMYRLEYVNIKDTSNITDMSCMFQDDESFNQPLNDWDTSKVTDMSEMFYGCLVFNSPVSSWNTSNVTDMSRMFYDCCAFNQSLDTWDTSKVIKMSRMFHGCSAFNQPLDTWDTSKVADMSGMFMDAESFNQPVGSWNTSLVSDMTRMFKGAGTFNHPVGDWDTSRVIRMREMFRCAHSFNQPLDSWNTSHVTDMSFMFKGAVSFNQPLSSWNTSEVTSMTNMFYGAESFNQPLDGWDTSAVADMSHMFRMAKSFNQSVKCWNTASVRDFSGMFCGAVSFRQPIWENLDKRKVCHADFENNEGVLESVEKRLSEDYTLDVYIHEPLFIDEIINGKKAVTIRWSGCRGYGEYTICKNKDIDSEYMESDYDRSFAVSILKILRKEHQTENIKRHLGISCDLETFVLKECRISDYDDHFAWSDDSY</sequence>
<protein>
    <submittedName>
        <fullName evidence="1">Surface protein</fullName>
    </submittedName>
</protein>
<dbReference type="EMBL" id="FOXF01000021">
    <property type="protein sequence ID" value="SFP40766.1"/>
    <property type="molecule type" value="Genomic_DNA"/>
</dbReference>
<dbReference type="NCBIfam" id="TIGR02167">
    <property type="entry name" value="Liste_lipo_26"/>
    <property type="match status" value="6"/>
</dbReference>
<accession>A0A662ZHU3</accession>